<reference evidence="2 3" key="1">
    <citation type="journal article" date="2018" name="New Phytol.">
        <title>Comparative genomics and transcriptomics depict ericoid mycorrhizal fungi as versatile saprotrophs and plant mutualists.</title>
        <authorList>
            <person name="Martino E."/>
            <person name="Morin E."/>
            <person name="Grelet G.A."/>
            <person name="Kuo A."/>
            <person name="Kohler A."/>
            <person name="Daghino S."/>
            <person name="Barry K.W."/>
            <person name="Cichocki N."/>
            <person name="Clum A."/>
            <person name="Dockter R.B."/>
            <person name="Hainaut M."/>
            <person name="Kuo R.C."/>
            <person name="LaButti K."/>
            <person name="Lindahl B.D."/>
            <person name="Lindquist E.A."/>
            <person name="Lipzen A."/>
            <person name="Khouja H.R."/>
            <person name="Magnuson J."/>
            <person name="Murat C."/>
            <person name="Ohm R.A."/>
            <person name="Singer S.W."/>
            <person name="Spatafora J.W."/>
            <person name="Wang M."/>
            <person name="Veneault-Fourrey C."/>
            <person name="Henrissat B."/>
            <person name="Grigoriev I.V."/>
            <person name="Martin F.M."/>
            <person name="Perotto S."/>
        </authorList>
    </citation>
    <scope>NUCLEOTIDE SEQUENCE [LARGE SCALE GENOMIC DNA]</scope>
    <source>
        <strain evidence="2 3">ATCC 22711</strain>
    </source>
</reference>
<dbReference type="EMBL" id="KZ679014">
    <property type="protein sequence ID" value="PSS13347.1"/>
    <property type="molecule type" value="Genomic_DNA"/>
</dbReference>
<organism evidence="2 3">
    <name type="scientific">Amorphotheca resinae ATCC 22711</name>
    <dbReference type="NCBI Taxonomy" id="857342"/>
    <lineage>
        <taxon>Eukaryota</taxon>
        <taxon>Fungi</taxon>
        <taxon>Dikarya</taxon>
        <taxon>Ascomycota</taxon>
        <taxon>Pezizomycotina</taxon>
        <taxon>Leotiomycetes</taxon>
        <taxon>Helotiales</taxon>
        <taxon>Amorphothecaceae</taxon>
        <taxon>Amorphotheca</taxon>
    </lineage>
</organism>
<dbReference type="Proteomes" id="UP000241818">
    <property type="component" value="Unassembled WGS sequence"/>
</dbReference>
<dbReference type="GeneID" id="36573535"/>
<accession>A0A2T3AXD5</accession>
<feature type="transmembrane region" description="Helical" evidence="1">
    <location>
        <begin position="42"/>
        <end position="64"/>
    </location>
</feature>
<protein>
    <submittedName>
        <fullName evidence="2">Uncharacterized protein</fullName>
    </submittedName>
</protein>
<evidence type="ECO:0000256" key="1">
    <source>
        <dbReference type="SAM" id="Phobius"/>
    </source>
</evidence>
<gene>
    <name evidence="2" type="ORF">M430DRAFT_268122</name>
</gene>
<name>A0A2T3AXD5_AMORE</name>
<keyword evidence="3" id="KW-1185">Reference proteome</keyword>
<evidence type="ECO:0000313" key="2">
    <source>
        <dbReference type="EMBL" id="PSS13347.1"/>
    </source>
</evidence>
<dbReference type="InParanoid" id="A0A2T3AXD5"/>
<dbReference type="AlphaFoldDB" id="A0A2T3AXD5"/>
<keyword evidence="1" id="KW-1133">Transmembrane helix</keyword>
<dbReference type="RefSeq" id="XP_024719338.1">
    <property type="nucleotide sequence ID" value="XM_024865454.1"/>
</dbReference>
<evidence type="ECO:0000313" key="3">
    <source>
        <dbReference type="Proteomes" id="UP000241818"/>
    </source>
</evidence>
<keyword evidence="1" id="KW-0472">Membrane</keyword>
<proteinExistence type="predicted"/>
<keyword evidence="1" id="KW-0812">Transmembrane</keyword>
<sequence length="107" mass="11694">MPRFCTKASCYGDSFPRATLVGQKPTTAARAFVDLLRFKGPVHISLLAGTAQLLYCTVLFTVFYPQLNDPSRHCCFSAQTAGSPIRLSIMAPGSLGDRHSVDSRNNR</sequence>